<proteinExistence type="inferred from homology"/>
<evidence type="ECO:0000313" key="3">
    <source>
        <dbReference type="EMBL" id="TSH94527.1"/>
    </source>
</evidence>
<dbReference type="Pfam" id="PF03401">
    <property type="entry name" value="TctC"/>
    <property type="match status" value="1"/>
</dbReference>
<organism evidence="3 4">
    <name type="scientific">Verticiella sediminum</name>
    <dbReference type="NCBI Taxonomy" id="1247510"/>
    <lineage>
        <taxon>Bacteria</taxon>
        <taxon>Pseudomonadati</taxon>
        <taxon>Pseudomonadota</taxon>
        <taxon>Betaproteobacteria</taxon>
        <taxon>Burkholderiales</taxon>
        <taxon>Alcaligenaceae</taxon>
        <taxon>Verticiella</taxon>
    </lineage>
</organism>
<dbReference type="SUPFAM" id="SSF53850">
    <property type="entry name" value="Periplasmic binding protein-like II"/>
    <property type="match status" value="1"/>
</dbReference>
<dbReference type="PANTHER" id="PTHR42928:SF5">
    <property type="entry name" value="BLR1237 PROTEIN"/>
    <property type="match status" value="1"/>
</dbReference>
<gene>
    <name evidence="3" type="ORF">FOZ76_12450</name>
</gene>
<keyword evidence="4" id="KW-1185">Reference proteome</keyword>
<dbReference type="RefSeq" id="WP_143948588.1">
    <property type="nucleotide sequence ID" value="NZ_BAABMB010000001.1"/>
</dbReference>
<dbReference type="Gene3D" id="3.40.190.10">
    <property type="entry name" value="Periplasmic binding protein-like II"/>
    <property type="match status" value="1"/>
</dbReference>
<evidence type="ECO:0000256" key="1">
    <source>
        <dbReference type="ARBA" id="ARBA00006987"/>
    </source>
</evidence>
<feature type="signal peptide" evidence="2">
    <location>
        <begin position="1"/>
        <end position="24"/>
    </location>
</feature>
<sequence length="326" mass="34843">MFKRMLSVCTLACLTLGAASPALAQSAYPQRPVQLVVTSPPGSALDIFGRVLAQALGKLWGQTVYVDSRAGAGGTIAAAAVAKAPADGYTLFLINEQILVANRFTYRNLPYDPDTTFAPISRLIETDQLIVANQASGVKSLADVVELARADPQKLAYGMWSKGSSPNLVFEQLKQAAKVGILAVPYRGVGPVMLALQSDEVQLSVMSAPTGEPILSTGKAVPLAVASDRRSELYPDVPTTAELGYPQLRATTWYGLLARADTPAEILAKVERDVRAVLQDPGFMERNAELRGWRVVASSAEAFRASVAEQVPQIREMMLTAAITPE</sequence>
<dbReference type="Gene3D" id="3.40.190.150">
    <property type="entry name" value="Bordetella uptake gene, domain 1"/>
    <property type="match status" value="1"/>
</dbReference>
<dbReference type="OrthoDB" id="8627412at2"/>
<evidence type="ECO:0000256" key="2">
    <source>
        <dbReference type="SAM" id="SignalP"/>
    </source>
</evidence>
<dbReference type="InterPro" id="IPR042100">
    <property type="entry name" value="Bug_dom1"/>
</dbReference>
<protein>
    <submittedName>
        <fullName evidence="3">Tripartite tricarboxylate transporter substrate binding protein</fullName>
    </submittedName>
</protein>
<evidence type="ECO:0000313" key="4">
    <source>
        <dbReference type="Proteomes" id="UP000318405"/>
    </source>
</evidence>
<feature type="chain" id="PRO_5021980909" evidence="2">
    <location>
        <begin position="25"/>
        <end position="326"/>
    </location>
</feature>
<accession>A0A556ANR6</accession>
<dbReference type="Proteomes" id="UP000318405">
    <property type="component" value="Unassembled WGS sequence"/>
</dbReference>
<dbReference type="EMBL" id="VLTJ01000024">
    <property type="protein sequence ID" value="TSH94527.1"/>
    <property type="molecule type" value="Genomic_DNA"/>
</dbReference>
<dbReference type="PANTHER" id="PTHR42928">
    <property type="entry name" value="TRICARBOXYLATE-BINDING PROTEIN"/>
    <property type="match status" value="1"/>
</dbReference>
<keyword evidence="2" id="KW-0732">Signal</keyword>
<comment type="similarity">
    <text evidence="1">Belongs to the UPF0065 (bug) family.</text>
</comment>
<dbReference type="PIRSF" id="PIRSF017082">
    <property type="entry name" value="YflP"/>
    <property type="match status" value="1"/>
</dbReference>
<comment type="caution">
    <text evidence="3">The sequence shown here is derived from an EMBL/GenBank/DDBJ whole genome shotgun (WGS) entry which is preliminary data.</text>
</comment>
<dbReference type="AlphaFoldDB" id="A0A556ANR6"/>
<name>A0A556ANR6_9BURK</name>
<dbReference type="InterPro" id="IPR005064">
    <property type="entry name" value="BUG"/>
</dbReference>
<reference evidence="3 4" key="1">
    <citation type="submission" date="2019-07" db="EMBL/GenBank/DDBJ databases">
        <title>Qingshengfaniella alkalisoli gen. nov., sp. nov., isolated from saline soil.</title>
        <authorList>
            <person name="Xu L."/>
            <person name="Huang X.-X."/>
            <person name="Sun J.-Q."/>
        </authorList>
    </citation>
    <scope>NUCLEOTIDE SEQUENCE [LARGE SCALE GENOMIC DNA]</scope>
    <source>
        <strain evidence="3 4">DSM 27279</strain>
    </source>
</reference>
<dbReference type="CDD" id="cd07012">
    <property type="entry name" value="PBP2_Bug_TTT"/>
    <property type="match status" value="1"/>
</dbReference>